<dbReference type="SUPFAM" id="SSF118290">
    <property type="entry name" value="WRKY DNA-binding domain"/>
    <property type="match status" value="1"/>
</dbReference>
<name>A0A9C6THG6_ARADU</name>
<sequence>MAVELMGFPKMDDPNNKAIQEAASEGIKGMEHLVRLLSNPSQNDTTDLTNVTVSKFRKLISLLNRTGRARFRRAPISNSSDSLTFSPATFTPPPPPPHSQPQPLPLPQPQPLAVAPVTVHHPSPLLPPQTLTLDFTKPNNSFLTNVSNNAGTKSMELEFSKDTTTFSVSSNSSFMSSAITGDGSVSNGKLGTSIFLNPAGKLPLSSSAPAPAPVKKRCHDHHSDDVSGKVSGSSSKCHCIKRRKNRVKKTIRVPAISSKIADIPADEYSWRKYGQKPIKGSPYPRGYYKCSTVRGCPARKHVERAPDDPSMLIVTYEGEHRHSIQTAMQDNISSAGVGLVFGST</sequence>
<dbReference type="Pfam" id="PF03106">
    <property type="entry name" value="WRKY"/>
    <property type="match status" value="1"/>
</dbReference>
<evidence type="ECO:0000256" key="4">
    <source>
        <dbReference type="ARBA" id="ARBA00023163"/>
    </source>
</evidence>
<dbReference type="RefSeq" id="XP_052108868.1">
    <property type="nucleotide sequence ID" value="XM_052252908.1"/>
</dbReference>
<keyword evidence="8" id="KW-1185">Reference proteome</keyword>
<dbReference type="GO" id="GO:0043565">
    <property type="term" value="F:sequence-specific DNA binding"/>
    <property type="evidence" value="ECO:0007669"/>
    <property type="project" value="InterPro"/>
</dbReference>
<dbReference type="FunFam" id="2.20.25.80:FF:000004">
    <property type="entry name" value="WRKY transcription factor 65"/>
    <property type="match status" value="1"/>
</dbReference>
<dbReference type="PROSITE" id="PS50811">
    <property type="entry name" value="WRKY"/>
    <property type="match status" value="1"/>
</dbReference>
<reference evidence="8" key="1">
    <citation type="journal article" date="2016" name="Nat. Genet.">
        <title>The genome sequences of Arachis duranensis and Arachis ipaensis, the diploid ancestors of cultivated peanut.</title>
        <authorList>
            <person name="Bertioli D.J."/>
            <person name="Cannon S.B."/>
            <person name="Froenicke L."/>
            <person name="Huang G."/>
            <person name="Farmer A.D."/>
            <person name="Cannon E.K."/>
            <person name="Liu X."/>
            <person name="Gao D."/>
            <person name="Clevenger J."/>
            <person name="Dash S."/>
            <person name="Ren L."/>
            <person name="Moretzsohn M.C."/>
            <person name="Shirasawa K."/>
            <person name="Huang W."/>
            <person name="Vidigal B."/>
            <person name="Abernathy B."/>
            <person name="Chu Y."/>
            <person name="Niederhuth C.E."/>
            <person name="Umale P."/>
            <person name="Araujo A.C."/>
            <person name="Kozik A."/>
            <person name="Kim K.D."/>
            <person name="Burow M.D."/>
            <person name="Varshney R.K."/>
            <person name="Wang X."/>
            <person name="Zhang X."/>
            <person name="Barkley N."/>
            <person name="Guimaraes P.M."/>
            <person name="Isobe S."/>
            <person name="Guo B."/>
            <person name="Liao B."/>
            <person name="Stalker H.T."/>
            <person name="Schmitz R.J."/>
            <person name="Scheffler B.E."/>
            <person name="Leal-Bertioli S.C."/>
            <person name="Xun X."/>
            <person name="Jackson S.A."/>
            <person name="Michelmore R."/>
            <person name="Ozias-Akins P."/>
        </authorList>
    </citation>
    <scope>NUCLEOTIDE SEQUENCE [LARGE SCALE GENOMIC DNA]</scope>
    <source>
        <strain evidence="8">cv. V14167</strain>
    </source>
</reference>
<comment type="subcellular location">
    <subcellularLocation>
        <location evidence="1">Nucleus</location>
    </subcellularLocation>
</comment>
<keyword evidence="2" id="KW-0805">Transcription regulation</keyword>
<dbReference type="GO" id="GO:0005516">
    <property type="term" value="F:calmodulin binding"/>
    <property type="evidence" value="ECO:0007669"/>
    <property type="project" value="UniProtKB-ARBA"/>
</dbReference>
<evidence type="ECO:0000313" key="9">
    <source>
        <dbReference type="RefSeq" id="XP_052108868.1"/>
    </source>
</evidence>
<dbReference type="AlphaFoldDB" id="A0A9C6THG6"/>
<dbReference type="Pfam" id="PF10533">
    <property type="entry name" value="Plant_zn_clust"/>
    <property type="match status" value="1"/>
</dbReference>
<protein>
    <submittedName>
        <fullName evidence="9">Probable WRKY transcription factor 11</fullName>
    </submittedName>
</protein>
<feature type="region of interest" description="Disordered" evidence="6">
    <location>
        <begin position="206"/>
        <end position="229"/>
    </location>
</feature>
<evidence type="ECO:0000256" key="5">
    <source>
        <dbReference type="ARBA" id="ARBA00023242"/>
    </source>
</evidence>
<proteinExistence type="predicted"/>
<keyword evidence="3" id="KW-0238">DNA-binding</keyword>
<evidence type="ECO:0000256" key="2">
    <source>
        <dbReference type="ARBA" id="ARBA00023015"/>
    </source>
</evidence>
<reference evidence="9" key="2">
    <citation type="submission" date="2025-08" db="UniProtKB">
        <authorList>
            <consortium name="RefSeq"/>
        </authorList>
    </citation>
    <scope>IDENTIFICATION</scope>
    <source>
        <tissue evidence="9">Whole plant</tissue>
    </source>
</reference>
<feature type="region of interest" description="Disordered" evidence="6">
    <location>
        <begin position="73"/>
        <end position="111"/>
    </location>
</feature>
<keyword evidence="4" id="KW-0804">Transcription</keyword>
<dbReference type="PANTHER" id="PTHR31282">
    <property type="entry name" value="WRKY TRANSCRIPTION FACTOR 21-RELATED"/>
    <property type="match status" value="1"/>
</dbReference>
<dbReference type="Gene3D" id="2.20.25.80">
    <property type="entry name" value="WRKY domain"/>
    <property type="match status" value="1"/>
</dbReference>
<dbReference type="InterPro" id="IPR018872">
    <property type="entry name" value="Zn-cluster-dom"/>
</dbReference>
<evidence type="ECO:0000256" key="1">
    <source>
        <dbReference type="ARBA" id="ARBA00004123"/>
    </source>
</evidence>
<dbReference type="GeneID" id="107463084"/>
<evidence type="ECO:0000256" key="3">
    <source>
        <dbReference type="ARBA" id="ARBA00023125"/>
    </source>
</evidence>
<gene>
    <name evidence="9" type="primary">LOC107463084</name>
</gene>
<dbReference type="GO" id="GO:0005634">
    <property type="term" value="C:nucleus"/>
    <property type="evidence" value="ECO:0007669"/>
    <property type="project" value="UniProtKB-SubCell"/>
</dbReference>
<feature type="compositionally biased region" description="Pro residues" evidence="6">
    <location>
        <begin position="90"/>
        <end position="110"/>
    </location>
</feature>
<accession>A0A9C6THG6</accession>
<dbReference type="Proteomes" id="UP000515211">
    <property type="component" value="Chromosome 8"/>
</dbReference>
<evidence type="ECO:0000259" key="7">
    <source>
        <dbReference type="PROSITE" id="PS50811"/>
    </source>
</evidence>
<dbReference type="SMART" id="SM00774">
    <property type="entry name" value="WRKY"/>
    <property type="match status" value="1"/>
</dbReference>
<dbReference type="InterPro" id="IPR036576">
    <property type="entry name" value="WRKY_dom_sf"/>
</dbReference>
<evidence type="ECO:0000256" key="6">
    <source>
        <dbReference type="SAM" id="MobiDB-lite"/>
    </source>
</evidence>
<organism evidence="8 9">
    <name type="scientific">Arachis duranensis</name>
    <name type="common">Wild peanut</name>
    <dbReference type="NCBI Taxonomy" id="130453"/>
    <lineage>
        <taxon>Eukaryota</taxon>
        <taxon>Viridiplantae</taxon>
        <taxon>Streptophyta</taxon>
        <taxon>Embryophyta</taxon>
        <taxon>Tracheophyta</taxon>
        <taxon>Spermatophyta</taxon>
        <taxon>Magnoliopsida</taxon>
        <taxon>eudicotyledons</taxon>
        <taxon>Gunneridae</taxon>
        <taxon>Pentapetalae</taxon>
        <taxon>rosids</taxon>
        <taxon>fabids</taxon>
        <taxon>Fabales</taxon>
        <taxon>Fabaceae</taxon>
        <taxon>Papilionoideae</taxon>
        <taxon>50 kb inversion clade</taxon>
        <taxon>dalbergioids sensu lato</taxon>
        <taxon>Dalbergieae</taxon>
        <taxon>Pterocarpus clade</taxon>
        <taxon>Arachis</taxon>
    </lineage>
</organism>
<dbReference type="KEGG" id="adu:107463084"/>
<dbReference type="InterPro" id="IPR044810">
    <property type="entry name" value="WRKY_plant"/>
</dbReference>
<evidence type="ECO:0000313" key="8">
    <source>
        <dbReference type="Proteomes" id="UP000515211"/>
    </source>
</evidence>
<keyword evidence="5" id="KW-0539">Nucleus</keyword>
<feature type="domain" description="WRKY" evidence="7">
    <location>
        <begin position="259"/>
        <end position="325"/>
    </location>
</feature>
<dbReference type="GO" id="GO:0003700">
    <property type="term" value="F:DNA-binding transcription factor activity"/>
    <property type="evidence" value="ECO:0007669"/>
    <property type="project" value="InterPro"/>
</dbReference>
<dbReference type="InterPro" id="IPR003657">
    <property type="entry name" value="WRKY_dom"/>
</dbReference>